<reference evidence="4 5" key="1">
    <citation type="journal article" date="2019" name="Sci. Rep.">
        <title>A high-quality genome of Eragrostis curvula grass provides insights into Poaceae evolution and supports new strategies to enhance forage quality.</title>
        <authorList>
            <person name="Carballo J."/>
            <person name="Santos B.A.C.M."/>
            <person name="Zappacosta D."/>
            <person name="Garbus I."/>
            <person name="Selva J.P."/>
            <person name="Gallo C.A."/>
            <person name="Diaz A."/>
            <person name="Albertini E."/>
            <person name="Caccamo M."/>
            <person name="Echenique V."/>
        </authorList>
    </citation>
    <scope>NUCLEOTIDE SEQUENCE [LARGE SCALE GENOMIC DNA]</scope>
    <source>
        <strain evidence="5">cv. Victoria</strain>
        <tissue evidence="4">Leaf</tissue>
    </source>
</reference>
<evidence type="ECO:0000259" key="3">
    <source>
        <dbReference type="SMART" id="SM00093"/>
    </source>
</evidence>
<dbReference type="InterPro" id="IPR042178">
    <property type="entry name" value="Serpin_sf_1"/>
</dbReference>
<dbReference type="Gramene" id="TVU30995">
    <property type="protein sequence ID" value="TVU30995"/>
    <property type="gene ID" value="EJB05_22656"/>
</dbReference>
<accession>A0A5J9V4Z7</accession>
<evidence type="ECO:0000313" key="4">
    <source>
        <dbReference type="EMBL" id="TVU30995.1"/>
    </source>
</evidence>
<evidence type="ECO:0000256" key="1">
    <source>
        <dbReference type="ARBA" id="ARBA00009500"/>
    </source>
</evidence>
<dbReference type="AlphaFoldDB" id="A0A5J9V4Z7"/>
<proteinExistence type="inferred from homology"/>
<feature type="non-terminal residue" evidence="4">
    <location>
        <position position="1"/>
    </location>
</feature>
<comment type="similarity">
    <text evidence="1 2">Belongs to the serpin family.</text>
</comment>
<dbReference type="SUPFAM" id="SSF56574">
    <property type="entry name" value="Serpins"/>
    <property type="match status" value="1"/>
</dbReference>
<dbReference type="InterPro" id="IPR023796">
    <property type="entry name" value="Serpin_dom"/>
</dbReference>
<dbReference type="PANTHER" id="PTHR11461:SF286">
    <property type="entry name" value="NON-INHIBITORY SERPIN-Z11-RELATED"/>
    <property type="match status" value="1"/>
</dbReference>
<dbReference type="OrthoDB" id="671595at2759"/>
<sequence>MDRCMQVGLLSGMQALADQSNFIFSPLSLRAGLALLAAGAHGATLRQLLDFLGCEDAGHLDAATARLHAGLRAWPQVSFAAGVFVDRSLSLAPAFASAAASAHAAVARSVDFVNDPAAAAAEVNGFVEQATAGRIRDLVSADAFGGGGDVGAMPTAVVLANGVHFKATWARRFEPEATVYDYFDCGDDRFTPFRVPFLSDPGEHYAEAFDDGFKVLQLFYKMTGPDGRLHRDAPCFCMLLFLPDDPQDGLAALLRLAAADPEFVMRCVPRREQEVSPCMVPKFSSIMPLGGEEEERLYVSALGMACAVEVDEEGTTAVASTCVCYSPTDAVYRSPPPPPPVSFVADHPFMFAIVEYDKGEVLFIGHVMDPSKEA</sequence>
<dbReference type="PANTHER" id="PTHR11461">
    <property type="entry name" value="SERINE PROTEASE INHIBITOR, SERPIN"/>
    <property type="match status" value="1"/>
</dbReference>
<protein>
    <recommendedName>
        <fullName evidence="3">Serpin domain-containing protein</fullName>
    </recommendedName>
</protein>
<dbReference type="GO" id="GO:0005615">
    <property type="term" value="C:extracellular space"/>
    <property type="evidence" value="ECO:0007669"/>
    <property type="project" value="InterPro"/>
</dbReference>
<comment type="caution">
    <text evidence="4">The sequence shown here is derived from an EMBL/GenBank/DDBJ whole genome shotgun (WGS) entry which is preliminary data.</text>
</comment>
<dbReference type="Proteomes" id="UP000324897">
    <property type="component" value="Chromosome 1"/>
</dbReference>
<dbReference type="Gene3D" id="3.30.497.10">
    <property type="entry name" value="Antithrombin, subunit I, domain 2"/>
    <property type="match status" value="2"/>
</dbReference>
<evidence type="ECO:0000313" key="5">
    <source>
        <dbReference type="Proteomes" id="UP000324897"/>
    </source>
</evidence>
<dbReference type="InterPro" id="IPR042185">
    <property type="entry name" value="Serpin_sf_2"/>
</dbReference>
<dbReference type="InterPro" id="IPR023795">
    <property type="entry name" value="Serpin_CS"/>
</dbReference>
<dbReference type="PROSITE" id="PS00284">
    <property type="entry name" value="SERPIN"/>
    <property type="match status" value="1"/>
</dbReference>
<evidence type="ECO:0000256" key="2">
    <source>
        <dbReference type="RuleBase" id="RU000411"/>
    </source>
</evidence>
<dbReference type="GO" id="GO:0004867">
    <property type="term" value="F:serine-type endopeptidase inhibitor activity"/>
    <property type="evidence" value="ECO:0007669"/>
    <property type="project" value="InterPro"/>
</dbReference>
<name>A0A5J9V4Z7_9POAL</name>
<dbReference type="Pfam" id="PF00079">
    <property type="entry name" value="Serpin"/>
    <property type="match status" value="1"/>
</dbReference>
<gene>
    <name evidence="4" type="ORF">EJB05_22656</name>
</gene>
<dbReference type="Gene3D" id="2.30.39.10">
    <property type="entry name" value="Alpha-1-antitrypsin, domain 1"/>
    <property type="match status" value="1"/>
</dbReference>
<dbReference type="InterPro" id="IPR036186">
    <property type="entry name" value="Serpin_sf"/>
</dbReference>
<organism evidence="4 5">
    <name type="scientific">Eragrostis curvula</name>
    <name type="common">weeping love grass</name>
    <dbReference type="NCBI Taxonomy" id="38414"/>
    <lineage>
        <taxon>Eukaryota</taxon>
        <taxon>Viridiplantae</taxon>
        <taxon>Streptophyta</taxon>
        <taxon>Embryophyta</taxon>
        <taxon>Tracheophyta</taxon>
        <taxon>Spermatophyta</taxon>
        <taxon>Magnoliopsida</taxon>
        <taxon>Liliopsida</taxon>
        <taxon>Poales</taxon>
        <taxon>Poaceae</taxon>
        <taxon>PACMAD clade</taxon>
        <taxon>Chloridoideae</taxon>
        <taxon>Eragrostideae</taxon>
        <taxon>Eragrostidinae</taxon>
        <taxon>Eragrostis</taxon>
    </lineage>
</organism>
<feature type="domain" description="Serpin" evidence="3">
    <location>
        <begin position="7"/>
        <end position="370"/>
    </location>
</feature>
<keyword evidence="5" id="KW-1185">Reference proteome</keyword>
<dbReference type="SMART" id="SM00093">
    <property type="entry name" value="SERPIN"/>
    <property type="match status" value="1"/>
</dbReference>
<dbReference type="InterPro" id="IPR000215">
    <property type="entry name" value="Serpin_fam"/>
</dbReference>
<dbReference type="EMBL" id="RWGY01000011">
    <property type="protein sequence ID" value="TVU30995.1"/>
    <property type="molecule type" value="Genomic_DNA"/>
</dbReference>